<keyword evidence="4" id="KW-1185">Reference proteome</keyword>
<reference evidence="3" key="3">
    <citation type="submission" date="2015-04" db="UniProtKB">
        <authorList>
            <consortium name="EnsemblPlants"/>
        </authorList>
    </citation>
    <scope>IDENTIFICATION</scope>
    <source>
        <strain evidence="3">cv. Jemalong A17</strain>
    </source>
</reference>
<organism evidence="2 4">
    <name type="scientific">Medicago truncatula</name>
    <name type="common">Barrel medic</name>
    <name type="synonym">Medicago tribuloides</name>
    <dbReference type="NCBI Taxonomy" id="3880"/>
    <lineage>
        <taxon>Eukaryota</taxon>
        <taxon>Viridiplantae</taxon>
        <taxon>Streptophyta</taxon>
        <taxon>Embryophyta</taxon>
        <taxon>Tracheophyta</taxon>
        <taxon>Spermatophyta</taxon>
        <taxon>Magnoliopsida</taxon>
        <taxon>eudicotyledons</taxon>
        <taxon>Gunneridae</taxon>
        <taxon>Pentapetalae</taxon>
        <taxon>rosids</taxon>
        <taxon>fabids</taxon>
        <taxon>Fabales</taxon>
        <taxon>Fabaceae</taxon>
        <taxon>Papilionoideae</taxon>
        <taxon>50 kb inversion clade</taxon>
        <taxon>NPAAA clade</taxon>
        <taxon>Hologalegina</taxon>
        <taxon>IRL clade</taxon>
        <taxon>Trifolieae</taxon>
        <taxon>Medicago</taxon>
    </lineage>
</organism>
<proteinExistence type="predicted"/>
<dbReference type="HOGENOM" id="CLU_2641802_0_0_1"/>
<accession>A0A072V7S4</accession>
<protein>
    <submittedName>
        <fullName evidence="2">Potassium transporter, putative</fullName>
    </submittedName>
</protein>
<evidence type="ECO:0000313" key="3">
    <source>
        <dbReference type="EnsemblPlants" id="KEH37373"/>
    </source>
</evidence>
<evidence type="ECO:0000256" key="1">
    <source>
        <dbReference type="SAM" id="MobiDB-lite"/>
    </source>
</evidence>
<feature type="region of interest" description="Disordered" evidence="1">
    <location>
        <begin position="54"/>
        <end position="77"/>
    </location>
</feature>
<gene>
    <name evidence="2" type="ordered locus">MTR_2g438170</name>
</gene>
<reference evidence="2 4" key="2">
    <citation type="journal article" date="2014" name="BMC Genomics">
        <title>An improved genome release (version Mt4.0) for the model legume Medicago truncatula.</title>
        <authorList>
            <person name="Tang H."/>
            <person name="Krishnakumar V."/>
            <person name="Bidwell S."/>
            <person name="Rosen B."/>
            <person name="Chan A."/>
            <person name="Zhou S."/>
            <person name="Gentzbittel L."/>
            <person name="Childs K.L."/>
            <person name="Yandell M."/>
            <person name="Gundlach H."/>
            <person name="Mayer K.F."/>
            <person name="Schwartz D.C."/>
            <person name="Town C.D."/>
        </authorList>
    </citation>
    <scope>GENOME REANNOTATION</scope>
    <source>
        <strain evidence="2">A17</strain>
        <strain evidence="3 4">cv. Jemalong A17</strain>
    </source>
</reference>
<dbReference type="Proteomes" id="UP000002051">
    <property type="component" value="Chromosome 2"/>
</dbReference>
<name>A0A072V7S4_MEDTR</name>
<dbReference type="EMBL" id="CM001218">
    <property type="protein sequence ID" value="KEH37373.1"/>
    <property type="molecule type" value="Genomic_DNA"/>
</dbReference>
<feature type="compositionally biased region" description="Polar residues" evidence="1">
    <location>
        <begin position="54"/>
        <end position="66"/>
    </location>
</feature>
<sequence>MEGCSDSEYSKCEPQTEQSRDFILNNNGNTTSLRNKDYSISSVDSIVPARSPTNVNVTFQSSNSHNTEVDELEFLNN</sequence>
<dbReference type="EnsemblPlants" id="KEH37373">
    <property type="protein sequence ID" value="KEH37373"/>
    <property type="gene ID" value="MTR_2g438170"/>
</dbReference>
<reference evidence="2 4" key="1">
    <citation type="journal article" date="2011" name="Nature">
        <title>The Medicago genome provides insight into the evolution of rhizobial symbioses.</title>
        <authorList>
            <person name="Young N.D."/>
            <person name="Debelle F."/>
            <person name="Oldroyd G.E."/>
            <person name="Geurts R."/>
            <person name="Cannon S.B."/>
            <person name="Udvardi M.K."/>
            <person name="Benedito V.A."/>
            <person name="Mayer K.F."/>
            <person name="Gouzy J."/>
            <person name="Schoof H."/>
            <person name="Van de Peer Y."/>
            <person name="Proost S."/>
            <person name="Cook D.R."/>
            <person name="Meyers B.C."/>
            <person name="Spannagl M."/>
            <person name="Cheung F."/>
            <person name="De Mita S."/>
            <person name="Krishnakumar V."/>
            <person name="Gundlach H."/>
            <person name="Zhou S."/>
            <person name="Mudge J."/>
            <person name="Bharti A.K."/>
            <person name="Murray J.D."/>
            <person name="Naoumkina M.A."/>
            <person name="Rosen B."/>
            <person name="Silverstein K.A."/>
            <person name="Tang H."/>
            <person name="Rombauts S."/>
            <person name="Zhao P.X."/>
            <person name="Zhou P."/>
            <person name="Barbe V."/>
            <person name="Bardou P."/>
            <person name="Bechner M."/>
            <person name="Bellec A."/>
            <person name="Berger A."/>
            <person name="Berges H."/>
            <person name="Bidwell S."/>
            <person name="Bisseling T."/>
            <person name="Choisne N."/>
            <person name="Couloux A."/>
            <person name="Denny R."/>
            <person name="Deshpande S."/>
            <person name="Dai X."/>
            <person name="Doyle J.J."/>
            <person name="Dudez A.M."/>
            <person name="Farmer A.D."/>
            <person name="Fouteau S."/>
            <person name="Franken C."/>
            <person name="Gibelin C."/>
            <person name="Gish J."/>
            <person name="Goldstein S."/>
            <person name="Gonzalez A.J."/>
            <person name="Green P.J."/>
            <person name="Hallab A."/>
            <person name="Hartog M."/>
            <person name="Hua A."/>
            <person name="Humphray S.J."/>
            <person name="Jeong D.H."/>
            <person name="Jing Y."/>
            <person name="Jocker A."/>
            <person name="Kenton S.M."/>
            <person name="Kim D.J."/>
            <person name="Klee K."/>
            <person name="Lai H."/>
            <person name="Lang C."/>
            <person name="Lin S."/>
            <person name="Macmil S.L."/>
            <person name="Magdelenat G."/>
            <person name="Matthews L."/>
            <person name="McCorrison J."/>
            <person name="Monaghan E.L."/>
            <person name="Mun J.H."/>
            <person name="Najar F.Z."/>
            <person name="Nicholson C."/>
            <person name="Noirot C."/>
            <person name="O'Bleness M."/>
            <person name="Paule C.R."/>
            <person name="Poulain J."/>
            <person name="Prion F."/>
            <person name="Qin B."/>
            <person name="Qu C."/>
            <person name="Retzel E.F."/>
            <person name="Riddle C."/>
            <person name="Sallet E."/>
            <person name="Samain S."/>
            <person name="Samson N."/>
            <person name="Sanders I."/>
            <person name="Saurat O."/>
            <person name="Scarpelli C."/>
            <person name="Schiex T."/>
            <person name="Segurens B."/>
            <person name="Severin A.J."/>
            <person name="Sherrier D.J."/>
            <person name="Shi R."/>
            <person name="Sims S."/>
            <person name="Singer S.R."/>
            <person name="Sinharoy S."/>
            <person name="Sterck L."/>
            <person name="Viollet A."/>
            <person name="Wang B.B."/>
            <person name="Wang K."/>
            <person name="Wang M."/>
            <person name="Wang X."/>
            <person name="Warfsmann J."/>
            <person name="Weissenbach J."/>
            <person name="White D.D."/>
            <person name="White J.D."/>
            <person name="Wiley G.B."/>
            <person name="Wincker P."/>
            <person name="Xing Y."/>
            <person name="Yang L."/>
            <person name="Yao Z."/>
            <person name="Ying F."/>
            <person name="Zhai J."/>
            <person name="Zhou L."/>
            <person name="Zuber A."/>
            <person name="Denarie J."/>
            <person name="Dixon R.A."/>
            <person name="May G.D."/>
            <person name="Schwartz D.C."/>
            <person name="Rogers J."/>
            <person name="Quetier F."/>
            <person name="Town C.D."/>
            <person name="Roe B.A."/>
        </authorList>
    </citation>
    <scope>NUCLEOTIDE SEQUENCE [LARGE SCALE GENOMIC DNA]</scope>
    <source>
        <strain evidence="2">A17</strain>
        <strain evidence="3 4">cv. Jemalong A17</strain>
    </source>
</reference>
<evidence type="ECO:0000313" key="2">
    <source>
        <dbReference type="EMBL" id="KEH37373.1"/>
    </source>
</evidence>
<evidence type="ECO:0000313" key="4">
    <source>
        <dbReference type="Proteomes" id="UP000002051"/>
    </source>
</evidence>
<dbReference type="AlphaFoldDB" id="A0A072V7S4"/>